<keyword evidence="6 8" id="KW-0472">Membrane</keyword>
<keyword evidence="4 8" id="KW-0812">Transmembrane</keyword>
<comment type="catalytic activity">
    <reaction evidence="7">
        <text>2 GTP = 3',3'-c-di-GMP + 2 diphosphate</text>
        <dbReference type="Rhea" id="RHEA:24898"/>
        <dbReference type="ChEBI" id="CHEBI:33019"/>
        <dbReference type="ChEBI" id="CHEBI:37565"/>
        <dbReference type="ChEBI" id="CHEBI:58805"/>
        <dbReference type="EC" id="2.7.7.65"/>
    </reaction>
</comment>
<dbReference type="CDD" id="cd01949">
    <property type="entry name" value="GGDEF"/>
    <property type="match status" value="1"/>
</dbReference>
<dbReference type="InterPro" id="IPR011620">
    <property type="entry name" value="Sig_transdc_His_kinase_LytS_TM"/>
</dbReference>
<dbReference type="InterPro" id="IPR043128">
    <property type="entry name" value="Rev_trsase/Diguanyl_cyclase"/>
</dbReference>
<dbReference type="SMART" id="SM00267">
    <property type="entry name" value="GGDEF"/>
    <property type="match status" value="1"/>
</dbReference>
<dbReference type="InterPro" id="IPR000160">
    <property type="entry name" value="GGDEF_dom"/>
</dbReference>
<name>A0A967EGG1_9RHOB</name>
<dbReference type="PROSITE" id="PS50887">
    <property type="entry name" value="GGDEF"/>
    <property type="match status" value="1"/>
</dbReference>
<dbReference type="PANTHER" id="PTHR45138">
    <property type="entry name" value="REGULATORY COMPONENTS OF SENSORY TRANSDUCTION SYSTEM"/>
    <property type="match status" value="1"/>
</dbReference>
<dbReference type="PANTHER" id="PTHR45138:SF9">
    <property type="entry name" value="DIGUANYLATE CYCLASE DGCM-RELATED"/>
    <property type="match status" value="1"/>
</dbReference>
<evidence type="ECO:0000259" key="9">
    <source>
        <dbReference type="PROSITE" id="PS50887"/>
    </source>
</evidence>
<feature type="transmembrane region" description="Helical" evidence="8">
    <location>
        <begin position="5"/>
        <end position="26"/>
    </location>
</feature>
<dbReference type="AlphaFoldDB" id="A0A967EGG1"/>
<dbReference type="RefSeq" id="WP_167196069.1">
    <property type="nucleotide sequence ID" value="NZ_JAAORB010000014.1"/>
</dbReference>
<dbReference type="Pfam" id="PF07694">
    <property type="entry name" value="5TM-5TMR_LYT"/>
    <property type="match status" value="1"/>
</dbReference>
<feature type="transmembrane region" description="Helical" evidence="8">
    <location>
        <begin position="163"/>
        <end position="182"/>
    </location>
</feature>
<accession>A0A967EGG1</accession>
<evidence type="ECO:0000256" key="1">
    <source>
        <dbReference type="ARBA" id="ARBA00004651"/>
    </source>
</evidence>
<dbReference type="FunFam" id="3.30.70.270:FF:000001">
    <property type="entry name" value="Diguanylate cyclase domain protein"/>
    <property type="match status" value="1"/>
</dbReference>
<comment type="subcellular location">
    <subcellularLocation>
        <location evidence="1">Cell membrane</location>
        <topology evidence="1">Multi-pass membrane protein</topology>
    </subcellularLocation>
</comment>
<evidence type="ECO:0000256" key="7">
    <source>
        <dbReference type="ARBA" id="ARBA00034247"/>
    </source>
</evidence>
<dbReference type="GO" id="GO:0052621">
    <property type="term" value="F:diguanylate cyclase activity"/>
    <property type="evidence" value="ECO:0007669"/>
    <property type="project" value="UniProtKB-EC"/>
</dbReference>
<proteinExistence type="predicted"/>
<gene>
    <name evidence="10" type="ORF">HAT86_08925</name>
</gene>
<feature type="domain" description="GGDEF" evidence="9">
    <location>
        <begin position="227"/>
        <end position="359"/>
    </location>
</feature>
<dbReference type="InterPro" id="IPR029787">
    <property type="entry name" value="Nucleotide_cyclase"/>
</dbReference>
<protein>
    <recommendedName>
        <fullName evidence="2">diguanylate cyclase</fullName>
        <ecNumber evidence="2">2.7.7.65</ecNumber>
    </recommendedName>
</protein>
<keyword evidence="3" id="KW-1003">Cell membrane</keyword>
<dbReference type="SUPFAM" id="SSF55073">
    <property type="entry name" value="Nucleotide cyclase"/>
    <property type="match status" value="1"/>
</dbReference>
<comment type="caution">
    <text evidence="10">The sequence shown here is derived from an EMBL/GenBank/DDBJ whole genome shotgun (WGS) entry which is preliminary data.</text>
</comment>
<evidence type="ECO:0000256" key="6">
    <source>
        <dbReference type="ARBA" id="ARBA00023136"/>
    </source>
</evidence>
<sequence length="370" mass="41007">MTSQYLISILNLAGLMALIAVAFYGAFKLTLHSIVQQITFGLILGGGAIFVSLQPIMHVSGVQNDPRNIFVGISAAIFGPWAGLVTFLIAAVTRYYEAAPSANVCVFSLFVAGCAGLVWRHYTRNLVRKRQVHFIILGLTISLSYLSTFLLPRDHWLDIFTTAVPILILTNVIGAMILGGLLERHHNQEERERELLNHAFLDPLTGAMNRRAFEKEYETSILSQTSSCIAFIIIDLDDFKNVNDTYGHTVGDKVLVGVCKILQRSIRDGDLSARFGGDEFVLCLPDISVGDVAPILDRIRRSVSKFGKEEFDLDLNLTVSIGVSWRRKPQRLRAAFESADKSLYQAKANGKNQSMSDDRTIVARDVVNDV</sequence>
<dbReference type="NCBIfam" id="TIGR00254">
    <property type="entry name" value="GGDEF"/>
    <property type="match status" value="1"/>
</dbReference>
<dbReference type="EC" id="2.7.7.65" evidence="2"/>
<feature type="transmembrane region" description="Helical" evidence="8">
    <location>
        <begin position="98"/>
        <end position="119"/>
    </location>
</feature>
<evidence type="ECO:0000256" key="4">
    <source>
        <dbReference type="ARBA" id="ARBA00022692"/>
    </source>
</evidence>
<dbReference type="Gene3D" id="1.10.1760.20">
    <property type="match status" value="1"/>
</dbReference>
<organism evidence="10 11">
    <name type="scientific">Roseovarius gahaiensis</name>
    <dbReference type="NCBI Taxonomy" id="2716691"/>
    <lineage>
        <taxon>Bacteria</taxon>
        <taxon>Pseudomonadati</taxon>
        <taxon>Pseudomonadota</taxon>
        <taxon>Alphaproteobacteria</taxon>
        <taxon>Rhodobacterales</taxon>
        <taxon>Roseobacteraceae</taxon>
        <taxon>Roseovarius</taxon>
    </lineage>
</organism>
<dbReference type="GO" id="GO:0071555">
    <property type="term" value="P:cell wall organization"/>
    <property type="evidence" value="ECO:0007669"/>
    <property type="project" value="InterPro"/>
</dbReference>
<feature type="transmembrane region" description="Helical" evidence="8">
    <location>
        <begin position="38"/>
        <end position="57"/>
    </location>
</feature>
<keyword evidence="11" id="KW-1185">Reference proteome</keyword>
<evidence type="ECO:0000313" key="10">
    <source>
        <dbReference type="EMBL" id="NHQ74585.1"/>
    </source>
</evidence>
<dbReference type="Gene3D" id="3.30.70.270">
    <property type="match status" value="1"/>
</dbReference>
<reference evidence="10" key="1">
    <citation type="submission" date="2020-03" db="EMBL/GenBank/DDBJ databases">
        <title>Roseovarius gahaiensis sp. nov., isolated from Gahai Saline Lake, China.</title>
        <authorList>
            <person name="Sun X."/>
        </authorList>
    </citation>
    <scope>NUCLEOTIDE SEQUENCE</scope>
    <source>
        <strain evidence="10">GH877</strain>
    </source>
</reference>
<evidence type="ECO:0000256" key="2">
    <source>
        <dbReference type="ARBA" id="ARBA00012528"/>
    </source>
</evidence>
<evidence type="ECO:0000256" key="3">
    <source>
        <dbReference type="ARBA" id="ARBA00022475"/>
    </source>
</evidence>
<feature type="transmembrane region" description="Helical" evidence="8">
    <location>
        <begin position="131"/>
        <end position="151"/>
    </location>
</feature>
<evidence type="ECO:0000256" key="8">
    <source>
        <dbReference type="SAM" id="Phobius"/>
    </source>
</evidence>
<dbReference type="Proteomes" id="UP000639775">
    <property type="component" value="Unassembled WGS sequence"/>
</dbReference>
<feature type="transmembrane region" description="Helical" evidence="8">
    <location>
        <begin position="69"/>
        <end position="92"/>
    </location>
</feature>
<evidence type="ECO:0000313" key="11">
    <source>
        <dbReference type="Proteomes" id="UP000639775"/>
    </source>
</evidence>
<evidence type="ECO:0000256" key="5">
    <source>
        <dbReference type="ARBA" id="ARBA00022989"/>
    </source>
</evidence>
<dbReference type="EMBL" id="JAAORB010000014">
    <property type="protein sequence ID" value="NHQ74585.1"/>
    <property type="molecule type" value="Genomic_DNA"/>
</dbReference>
<dbReference type="Pfam" id="PF00990">
    <property type="entry name" value="GGDEF"/>
    <property type="match status" value="1"/>
</dbReference>
<keyword evidence="5 8" id="KW-1133">Transmembrane helix</keyword>
<dbReference type="GO" id="GO:0005886">
    <property type="term" value="C:plasma membrane"/>
    <property type="evidence" value="ECO:0007669"/>
    <property type="project" value="UniProtKB-SubCell"/>
</dbReference>
<dbReference type="InterPro" id="IPR050469">
    <property type="entry name" value="Diguanylate_Cyclase"/>
</dbReference>
<dbReference type="GO" id="GO:0000155">
    <property type="term" value="F:phosphorelay sensor kinase activity"/>
    <property type="evidence" value="ECO:0007669"/>
    <property type="project" value="InterPro"/>
</dbReference>